<keyword evidence="1" id="KW-0472">Membrane</keyword>
<evidence type="ECO:0000256" key="1">
    <source>
        <dbReference type="SAM" id="Phobius"/>
    </source>
</evidence>
<organism evidence="2 3">
    <name type="scientific">Methylobacterium goesingense</name>
    <dbReference type="NCBI Taxonomy" id="243690"/>
    <lineage>
        <taxon>Bacteria</taxon>
        <taxon>Pseudomonadati</taxon>
        <taxon>Pseudomonadota</taxon>
        <taxon>Alphaproteobacteria</taxon>
        <taxon>Hyphomicrobiales</taxon>
        <taxon>Methylobacteriaceae</taxon>
        <taxon>Methylobacterium</taxon>
    </lineage>
</organism>
<protein>
    <submittedName>
        <fullName evidence="2">Flp pilus assembly pilin Flp</fullName>
    </submittedName>
</protein>
<sequence>MSRFRTDSNGATAIEYGLIAALTFLTFVGALRLYGERMNVMYEFIGSKISNVTS</sequence>
<comment type="caution">
    <text evidence="2">The sequence shown here is derived from an EMBL/GenBank/DDBJ whole genome shotgun (WGS) entry which is preliminary data.</text>
</comment>
<proteinExistence type="predicted"/>
<name>A0ABV2L4K6_9HYPH</name>
<gene>
    <name evidence="2" type="ORF">ABID43_002309</name>
</gene>
<feature type="transmembrane region" description="Helical" evidence="1">
    <location>
        <begin position="13"/>
        <end position="34"/>
    </location>
</feature>
<keyword evidence="1" id="KW-0812">Transmembrane</keyword>
<evidence type="ECO:0000313" key="3">
    <source>
        <dbReference type="Proteomes" id="UP001549145"/>
    </source>
</evidence>
<dbReference type="Pfam" id="PF04964">
    <property type="entry name" value="Flp_Fap"/>
    <property type="match status" value="1"/>
</dbReference>
<reference evidence="2 3" key="1">
    <citation type="submission" date="2024-06" db="EMBL/GenBank/DDBJ databases">
        <title>Genomic Encyclopedia of Type Strains, Phase IV (KMG-IV): sequencing the most valuable type-strain genomes for metagenomic binning, comparative biology and taxonomic classification.</title>
        <authorList>
            <person name="Goeker M."/>
        </authorList>
    </citation>
    <scope>NUCLEOTIDE SEQUENCE [LARGE SCALE GENOMIC DNA]</scope>
    <source>
        <strain evidence="2 3">DSM 21331</strain>
    </source>
</reference>
<keyword evidence="1" id="KW-1133">Transmembrane helix</keyword>
<dbReference type="InterPro" id="IPR007047">
    <property type="entry name" value="Flp_Fap"/>
</dbReference>
<evidence type="ECO:0000313" key="2">
    <source>
        <dbReference type="EMBL" id="MET3692769.1"/>
    </source>
</evidence>
<dbReference type="RefSeq" id="WP_238279269.1">
    <property type="nucleotide sequence ID" value="NZ_BPQL01000054.1"/>
</dbReference>
<dbReference type="EMBL" id="JBEPMM010000005">
    <property type="protein sequence ID" value="MET3692769.1"/>
    <property type="molecule type" value="Genomic_DNA"/>
</dbReference>
<accession>A0ABV2L4K6</accession>
<keyword evidence="3" id="KW-1185">Reference proteome</keyword>
<dbReference type="Proteomes" id="UP001549145">
    <property type="component" value="Unassembled WGS sequence"/>
</dbReference>